<evidence type="ECO:0000259" key="14">
    <source>
        <dbReference type="Pfam" id="PF00593"/>
    </source>
</evidence>
<evidence type="ECO:0000256" key="6">
    <source>
        <dbReference type="ARBA" id="ARBA00023004"/>
    </source>
</evidence>
<comment type="similarity">
    <text evidence="11 12">Belongs to the TonB-dependent receptor family.</text>
</comment>
<evidence type="ECO:0000256" key="8">
    <source>
        <dbReference type="ARBA" id="ARBA00023077"/>
    </source>
</evidence>
<keyword evidence="7" id="KW-0406">Ion transport</keyword>
<keyword evidence="5 11" id="KW-0812">Transmembrane</keyword>
<evidence type="ECO:0000256" key="13">
    <source>
        <dbReference type="SAM" id="SignalP"/>
    </source>
</evidence>
<feature type="domain" description="TonB-dependent receptor plug" evidence="15">
    <location>
        <begin position="54"/>
        <end position="162"/>
    </location>
</feature>
<dbReference type="Proteomes" id="UP001220395">
    <property type="component" value="Chromosome"/>
</dbReference>
<protein>
    <submittedName>
        <fullName evidence="16">TonB-dependent receptor</fullName>
    </submittedName>
</protein>
<dbReference type="InterPro" id="IPR012910">
    <property type="entry name" value="Plug_dom"/>
</dbReference>
<keyword evidence="10 11" id="KW-0998">Cell outer membrane</keyword>
<dbReference type="SUPFAM" id="SSF56935">
    <property type="entry name" value="Porins"/>
    <property type="match status" value="1"/>
</dbReference>
<dbReference type="Pfam" id="PF07715">
    <property type="entry name" value="Plug"/>
    <property type="match status" value="1"/>
</dbReference>
<evidence type="ECO:0000256" key="1">
    <source>
        <dbReference type="ARBA" id="ARBA00004571"/>
    </source>
</evidence>
<evidence type="ECO:0000256" key="7">
    <source>
        <dbReference type="ARBA" id="ARBA00023065"/>
    </source>
</evidence>
<keyword evidence="9 11" id="KW-0472">Membrane</keyword>
<dbReference type="PANTHER" id="PTHR32552">
    <property type="entry name" value="FERRICHROME IRON RECEPTOR-RELATED"/>
    <property type="match status" value="1"/>
</dbReference>
<evidence type="ECO:0000313" key="17">
    <source>
        <dbReference type="Proteomes" id="UP001220395"/>
    </source>
</evidence>
<accession>A0ABY7TP72</accession>
<evidence type="ECO:0000256" key="4">
    <source>
        <dbReference type="ARBA" id="ARBA00022496"/>
    </source>
</evidence>
<evidence type="ECO:0000256" key="11">
    <source>
        <dbReference type="PROSITE-ProRule" id="PRU01360"/>
    </source>
</evidence>
<proteinExistence type="inferred from homology"/>
<keyword evidence="3 11" id="KW-1134">Transmembrane beta strand</keyword>
<feature type="chain" id="PRO_5047430637" evidence="13">
    <location>
        <begin position="26"/>
        <end position="799"/>
    </location>
</feature>
<dbReference type="InterPro" id="IPR000531">
    <property type="entry name" value="Beta-barrel_TonB"/>
</dbReference>
<keyword evidence="16" id="KW-0675">Receptor</keyword>
<evidence type="ECO:0000256" key="12">
    <source>
        <dbReference type="RuleBase" id="RU003357"/>
    </source>
</evidence>
<dbReference type="PANTHER" id="PTHR32552:SF81">
    <property type="entry name" value="TONB-DEPENDENT OUTER MEMBRANE RECEPTOR"/>
    <property type="match status" value="1"/>
</dbReference>
<dbReference type="EMBL" id="CP117411">
    <property type="protein sequence ID" value="WCT73994.1"/>
    <property type="molecule type" value="Genomic_DNA"/>
</dbReference>
<evidence type="ECO:0000256" key="10">
    <source>
        <dbReference type="ARBA" id="ARBA00023237"/>
    </source>
</evidence>
<reference evidence="16 17" key="1">
    <citation type="submission" date="2023-02" db="EMBL/GenBank/DDBJ databases">
        <title>Genome sequence of Sphingomonas naphthae.</title>
        <authorList>
            <person name="Kim S."/>
            <person name="Heo J."/>
            <person name="Kwon S.-W."/>
        </authorList>
    </citation>
    <scope>NUCLEOTIDE SEQUENCE [LARGE SCALE GENOMIC DNA]</scope>
    <source>
        <strain evidence="16 17">KACC 18716</strain>
    </source>
</reference>
<evidence type="ECO:0000256" key="3">
    <source>
        <dbReference type="ARBA" id="ARBA00022452"/>
    </source>
</evidence>
<keyword evidence="6" id="KW-0408">Iron</keyword>
<evidence type="ECO:0000256" key="5">
    <source>
        <dbReference type="ARBA" id="ARBA00022692"/>
    </source>
</evidence>
<keyword evidence="8 12" id="KW-0798">TonB box</keyword>
<evidence type="ECO:0000259" key="15">
    <source>
        <dbReference type="Pfam" id="PF07715"/>
    </source>
</evidence>
<gene>
    <name evidence="16" type="ORF">PQ455_01800</name>
</gene>
<dbReference type="RefSeq" id="WP_273688681.1">
    <property type="nucleotide sequence ID" value="NZ_CP117411.1"/>
</dbReference>
<sequence length="799" mass="85913">MRGRGLSLASAAGVIGLIGAAPLPAQTTAPVTASPAEPDSGEILVTARKRQETLMDVPVVATAIGGEKLQNLQIQDMKSLATVVPGLSLGGSLLSVGVQASLRGVGTSALDPGVDQSVSLNIDGMALSQGLAFASGMFDVGQIEVLKGPQSLFYGKSSPGGVISLRTADPTDRFELIGRAGYEFEARERRIEAIVSGPLSETFKVRLAGTVGKQDGFYYNRAQGIAALGSVTPAKRHGSGTDYKLRATILWDPSEKFDARLKLNRVSDDFDHVAIVQNVLCPDGTGPFNGRQFIDSDCRLDRNAPLVDLDPAAFPGIVHNGVPYNTTKQTFGTAELNYHFTPQLTLTSATAYYLANSRNMVNAAATSAGAGLISATNRFQRRQFTEEVRLASDFSSPLNFTLGGYLERTRFYDDVIIGGNTRLGAPATIQKGIKTVHVEAESLFGQVLYKIVPELELAAGARWTSERRNINPFNTISGTPVFVALAVPKIKADNVAPEISLTYRPSSDLTLFASAKRGYKSGSFNVSTPPFTGENNSFGDEKVEGGEIGLKSRLANRRLMFNLAGYYYKYTGLQVGANVQSTAGVTVTRTLNAGKARNYGLEAEMTFRPEGIQGLDLNAALNWNNSKYTSLLNVPCYGGQLAVEGCNLLFSPTANAGLGGFTAQDRSGIPLLRAPRWSANFGFSYERPIGADWTLLFASNNQYQSRSLVDLAYIYYQKSYIKADATLTLKHRDRWEFALIGKNINNELTSGNCANSNRQGGQTGGIITGSTVRGAAGIDEVGCYMDRGRELWVRATLRY</sequence>
<feature type="signal peptide" evidence="13">
    <location>
        <begin position="1"/>
        <end position="25"/>
    </location>
</feature>
<keyword evidence="17" id="KW-1185">Reference proteome</keyword>
<organism evidence="16 17">
    <name type="scientific">Sphingomonas naphthae</name>
    <dbReference type="NCBI Taxonomy" id="1813468"/>
    <lineage>
        <taxon>Bacteria</taxon>
        <taxon>Pseudomonadati</taxon>
        <taxon>Pseudomonadota</taxon>
        <taxon>Alphaproteobacteria</taxon>
        <taxon>Sphingomonadales</taxon>
        <taxon>Sphingomonadaceae</taxon>
        <taxon>Sphingomonas</taxon>
    </lineage>
</organism>
<dbReference type="InterPro" id="IPR036942">
    <property type="entry name" value="Beta-barrel_TonB_sf"/>
</dbReference>
<dbReference type="PROSITE" id="PS52016">
    <property type="entry name" value="TONB_DEPENDENT_REC_3"/>
    <property type="match status" value="1"/>
</dbReference>
<keyword evidence="13" id="KW-0732">Signal</keyword>
<dbReference type="InterPro" id="IPR039426">
    <property type="entry name" value="TonB-dep_rcpt-like"/>
</dbReference>
<feature type="domain" description="TonB-dependent receptor-like beta-barrel" evidence="14">
    <location>
        <begin position="320"/>
        <end position="743"/>
    </location>
</feature>
<keyword evidence="2 11" id="KW-0813">Transport</keyword>
<dbReference type="Pfam" id="PF00593">
    <property type="entry name" value="TonB_dep_Rec_b-barrel"/>
    <property type="match status" value="1"/>
</dbReference>
<evidence type="ECO:0000256" key="9">
    <source>
        <dbReference type="ARBA" id="ARBA00023136"/>
    </source>
</evidence>
<evidence type="ECO:0000313" key="16">
    <source>
        <dbReference type="EMBL" id="WCT73994.1"/>
    </source>
</evidence>
<name>A0ABY7TP72_9SPHN</name>
<comment type="subcellular location">
    <subcellularLocation>
        <location evidence="1 11">Cell outer membrane</location>
        <topology evidence="1 11">Multi-pass membrane protein</topology>
    </subcellularLocation>
</comment>
<keyword evidence="4" id="KW-0410">Iron transport</keyword>
<evidence type="ECO:0000256" key="2">
    <source>
        <dbReference type="ARBA" id="ARBA00022448"/>
    </source>
</evidence>
<dbReference type="Gene3D" id="2.40.170.20">
    <property type="entry name" value="TonB-dependent receptor, beta-barrel domain"/>
    <property type="match status" value="1"/>
</dbReference>